<evidence type="ECO:0000313" key="3">
    <source>
        <dbReference type="Proteomes" id="UP000653454"/>
    </source>
</evidence>
<name>A0A8S4G251_PLUXY</name>
<comment type="caution">
    <text evidence="2">The sequence shown here is derived from an EMBL/GenBank/DDBJ whole genome shotgun (WGS) entry which is preliminary data.</text>
</comment>
<feature type="compositionally biased region" description="Pro residues" evidence="1">
    <location>
        <begin position="96"/>
        <end position="112"/>
    </location>
</feature>
<keyword evidence="3" id="KW-1185">Reference proteome</keyword>
<sequence length="171" mass="17832">MPLPSTTRVYVPPPPPLVHVKQGDVPPPPPVVHVEQVSYQDSRNVKESGAGGAPPAAFHYQGVRAAAAARRTCQTDARAEAQEGAGHRGAQVGGAPPRPAPRAPLHRAPPPGHGGRAVGLARPRPRPAARPALAPPRPPAHAVYQGAQSLTTNQHDAIHGLVRSNQLLEVI</sequence>
<gene>
    <name evidence="2" type="ORF">PLXY2_LOCUS11299</name>
</gene>
<feature type="region of interest" description="Disordered" evidence="1">
    <location>
        <begin position="1"/>
        <end position="32"/>
    </location>
</feature>
<feature type="region of interest" description="Disordered" evidence="1">
    <location>
        <begin position="71"/>
        <end position="143"/>
    </location>
</feature>
<evidence type="ECO:0000313" key="2">
    <source>
        <dbReference type="EMBL" id="CAG9133032.1"/>
    </source>
</evidence>
<organism evidence="2 3">
    <name type="scientific">Plutella xylostella</name>
    <name type="common">Diamondback moth</name>
    <name type="synonym">Plutella maculipennis</name>
    <dbReference type="NCBI Taxonomy" id="51655"/>
    <lineage>
        <taxon>Eukaryota</taxon>
        <taxon>Metazoa</taxon>
        <taxon>Ecdysozoa</taxon>
        <taxon>Arthropoda</taxon>
        <taxon>Hexapoda</taxon>
        <taxon>Insecta</taxon>
        <taxon>Pterygota</taxon>
        <taxon>Neoptera</taxon>
        <taxon>Endopterygota</taxon>
        <taxon>Lepidoptera</taxon>
        <taxon>Glossata</taxon>
        <taxon>Ditrysia</taxon>
        <taxon>Yponomeutoidea</taxon>
        <taxon>Plutellidae</taxon>
        <taxon>Plutella</taxon>
    </lineage>
</organism>
<reference evidence="2" key="1">
    <citation type="submission" date="2020-11" db="EMBL/GenBank/DDBJ databases">
        <authorList>
            <person name="Whiteford S."/>
        </authorList>
    </citation>
    <scope>NUCLEOTIDE SEQUENCE</scope>
</reference>
<dbReference type="AlphaFoldDB" id="A0A8S4G251"/>
<protein>
    <submittedName>
        <fullName evidence="2">(diamondback moth) hypothetical protein</fullName>
    </submittedName>
</protein>
<dbReference type="Proteomes" id="UP000653454">
    <property type="component" value="Unassembled WGS sequence"/>
</dbReference>
<accession>A0A8S4G251</accession>
<proteinExistence type="predicted"/>
<dbReference type="EMBL" id="CAJHNJ030000056">
    <property type="protein sequence ID" value="CAG9133032.1"/>
    <property type="molecule type" value="Genomic_DNA"/>
</dbReference>
<evidence type="ECO:0000256" key="1">
    <source>
        <dbReference type="SAM" id="MobiDB-lite"/>
    </source>
</evidence>